<dbReference type="Gene3D" id="3.90.550.40">
    <property type="match status" value="1"/>
</dbReference>
<organism evidence="1">
    <name type="scientific">viral metagenome</name>
    <dbReference type="NCBI Taxonomy" id="1070528"/>
    <lineage>
        <taxon>unclassified sequences</taxon>
        <taxon>metagenomes</taxon>
        <taxon>organismal metagenomes</taxon>
    </lineage>
</organism>
<dbReference type="EMBL" id="MT141314">
    <property type="protein sequence ID" value="QJA58235.1"/>
    <property type="molecule type" value="Genomic_DNA"/>
</dbReference>
<accession>A0A6M3ILM6</accession>
<evidence type="ECO:0008006" key="3">
    <source>
        <dbReference type="Google" id="ProtNLM"/>
    </source>
</evidence>
<sequence length="267" mass="31224">MTKKFPIVKSKGLILGKGNIGICLAHNYPQFDKQFVLSLLQMQHYFLDWNNVNNKGYTLSIICQGGYELDWMRDRVTQIALERKMDYLLYLDTDMDFPIETIPRMLMVLETNKEFNAVCGLYTHKTPPYMPMMFQEWNEKEHSYSITAGNFPMKKPFPIAASGAGILMVKKEIFKNHKPPYFKFCDPEEVEGLPHGIGEDLYFFWKLRPKLLCDPTLLCGHYKYKAASLNDYELYNKLKRENGVIRVSKRKLINIKKEHDTGKIKNN</sequence>
<protein>
    <recommendedName>
        <fullName evidence="3">Glycosyltransferase</fullName>
    </recommendedName>
</protein>
<reference evidence="1" key="1">
    <citation type="submission" date="2020-03" db="EMBL/GenBank/DDBJ databases">
        <title>The deep terrestrial virosphere.</title>
        <authorList>
            <person name="Holmfeldt K."/>
            <person name="Nilsson E."/>
            <person name="Simone D."/>
            <person name="Lopez-Fernandez M."/>
            <person name="Wu X."/>
            <person name="de Brujin I."/>
            <person name="Lundin D."/>
            <person name="Andersson A."/>
            <person name="Bertilsson S."/>
            <person name="Dopson M."/>
        </authorList>
    </citation>
    <scope>NUCLEOTIDE SEQUENCE</scope>
    <source>
        <strain evidence="2">MM415A00983</strain>
        <strain evidence="1">MM415B01478</strain>
    </source>
</reference>
<evidence type="ECO:0000313" key="2">
    <source>
        <dbReference type="EMBL" id="QJA78836.1"/>
    </source>
</evidence>
<name>A0A6M3ILM6_9ZZZZ</name>
<dbReference type="AlphaFoldDB" id="A0A6M3ILM6"/>
<evidence type="ECO:0000313" key="1">
    <source>
        <dbReference type="EMBL" id="QJA58235.1"/>
    </source>
</evidence>
<dbReference type="EMBL" id="MT142355">
    <property type="protein sequence ID" value="QJA78836.1"/>
    <property type="molecule type" value="Genomic_DNA"/>
</dbReference>
<dbReference type="SUPFAM" id="SSF53448">
    <property type="entry name" value="Nucleotide-diphospho-sugar transferases"/>
    <property type="match status" value="1"/>
</dbReference>
<proteinExistence type="predicted"/>
<dbReference type="InterPro" id="IPR029044">
    <property type="entry name" value="Nucleotide-diphossugar_trans"/>
</dbReference>
<gene>
    <name evidence="2" type="ORF">MM415A00983_0019</name>
    <name evidence="1" type="ORF">MM415B01478_0020</name>
</gene>